<dbReference type="InterPro" id="IPR036291">
    <property type="entry name" value="NAD(P)-bd_dom_sf"/>
</dbReference>
<dbReference type="InterPro" id="IPR002347">
    <property type="entry name" value="SDR_fam"/>
</dbReference>
<dbReference type="AlphaFoldDB" id="A0A6A6KG67"/>
<accession>A0A6A6KG67</accession>
<keyword evidence="4" id="KW-1185">Reference proteome</keyword>
<dbReference type="GO" id="GO:0016614">
    <property type="term" value="F:oxidoreductase activity, acting on CH-OH group of donors"/>
    <property type="evidence" value="ECO:0007669"/>
    <property type="project" value="UniProtKB-ARBA"/>
</dbReference>
<dbReference type="Proteomes" id="UP000467840">
    <property type="component" value="Chromosome 8"/>
</dbReference>
<protein>
    <submittedName>
        <fullName evidence="3">Uncharacterized protein</fullName>
    </submittedName>
</protein>
<dbReference type="SUPFAM" id="SSF51735">
    <property type="entry name" value="NAD(P)-binding Rossmann-fold domains"/>
    <property type="match status" value="1"/>
</dbReference>
<evidence type="ECO:0000256" key="2">
    <source>
        <dbReference type="ARBA" id="ARBA00023002"/>
    </source>
</evidence>
<sequence>MQPLPQSINPHYKPSDKLHEEFALEGATVAFTYVKGIEDKDDTLQMLGKVKANDANYPIAIAADIRFEENCKRVVDQVVNEFGQIDSLINNAAEEHYTESIEEITEAVLKTLFRTNIFSLFFFTSEGAILSFTRSLALQLIKQGIRVNAVAPFPTCTPQQPASLPADMVAHLGCEAPMGRAGQPYEISPAFVFLASSECSSHITGQVMHPNGICVLFYNFNSCDFDQPLV</sequence>
<reference evidence="3 4" key="1">
    <citation type="journal article" date="2020" name="Mol. Plant">
        <title>The Chromosome-Based Rubber Tree Genome Provides New Insights into Spurge Genome Evolution and Rubber Biosynthesis.</title>
        <authorList>
            <person name="Liu J."/>
            <person name="Shi C."/>
            <person name="Shi C.C."/>
            <person name="Li W."/>
            <person name="Zhang Q.J."/>
            <person name="Zhang Y."/>
            <person name="Li K."/>
            <person name="Lu H.F."/>
            <person name="Shi C."/>
            <person name="Zhu S.T."/>
            <person name="Xiao Z.Y."/>
            <person name="Nan H."/>
            <person name="Yue Y."/>
            <person name="Zhu X.G."/>
            <person name="Wu Y."/>
            <person name="Hong X.N."/>
            <person name="Fan G.Y."/>
            <person name="Tong Y."/>
            <person name="Zhang D."/>
            <person name="Mao C.L."/>
            <person name="Liu Y.L."/>
            <person name="Hao S.J."/>
            <person name="Liu W.Q."/>
            <person name="Lv M.Q."/>
            <person name="Zhang H.B."/>
            <person name="Liu Y."/>
            <person name="Hu-Tang G.R."/>
            <person name="Wang J.P."/>
            <person name="Wang J.H."/>
            <person name="Sun Y.H."/>
            <person name="Ni S.B."/>
            <person name="Chen W.B."/>
            <person name="Zhang X.C."/>
            <person name="Jiao Y.N."/>
            <person name="Eichler E.E."/>
            <person name="Li G.H."/>
            <person name="Liu X."/>
            <person name="Gao L.Z."/>
        </authorList>
    </citation>
    <scope>NUCLEOTIDE SEQUENCE [LARGE SCALE GENOMIC DNA]</scope>
    <source>
        <strain evidence="4">cv. GT1</strain>
        <tissue evidence="3">Leaf</tissue>
    </source>
</reference>
<dbReference type="PANTHER" id="PTHR48107:SF16">
    <property type="entry name" value="NADPH-DEPENDENT ALDEHYDE REDUCTASE 1, CHLOROPLASTIC"/>
    <property type="match status" value="1"/>
</dbReference>
<dbReference type="EMBL" id="JAAGAX010000016">
    <property type="protein sequence ID" value="KAF2287900.1"/>
    <property type="molecule type" value="Genomic_DNA"/>
</dbReference>
<dbReference type="PRINTS" id="PR00081">
    <property type="entry name" value="GDHRDH"/>
</dbReference>
<gene>
    <name evidence="3" type="ORF">GH714_003132</name>
</gene>
<comment type="similarity">
    <text evidence="1">Belongs to the short-chain dehydrogenases/reductases (SDR) family.</text>
</comment>
<comment type="caution">
    <text evidence="3">The sequence shown here is derived from an EMBL/GenBank/DDBJ whole genome shotgun (WGS) entry which is preliminary data.</text>
</comment>
<organism evidence="3 4">
    <name type="scientific">Hevea brasiliensis</name>
    <name type="common">Para rubber tree</name>
    <name type="synonym">Siphonia brasiliensis</name>
    <dbReference type="NCBI Taxonomy" id="3981"/>
    <lineage>
        <taxon>Eukaryota</taxon>
        <taxon>Viridiplantae</taxon>
        <taxon>Streptophyta</taxon>
        <taxon>Embryophyta</taxon>
        <taxon>Tracheophyta</taxon>
        <taxon>Spermatophyta</taxon>
        <taxon>Magnoliopsida</taxon>
        <taxon>eudicotyledons</taxon>
        <taxon>Gunneridae</taxon>
        <taxon>Pentapetalae</taxon>
        <taxon>rosids</taxon>
        <taxon>fabids</taxon>
        <taxon>Malpighiales</taxon>
        <taxon>Euphorbiaceae</taxon>
        <taxon>Crotonoideae</taxon>
        <taxon>Micrandreae</taxon>
        <taxon>Hevea</taxon>
    </lineage>
</organism>
<dbReference type="Gene3D" id="3.40.50.720">
    <property type="entry name" value="NAD(P)-binding Rossmann-like Domain"/>
    <property type="match status" value="2"/>
</dbReference>
<name>A0A6A6KG67_HEVBR</name>
<evidence type="ECO:0000313" key="3">
    <source>
        <dbReference type="EMBL" id="KAF2287900.1"/>
    </source>
</evidence>
<evidence type="ECO:0000256" key="1">
    <source>
        <dbReference type="ARBA" id="ARBA00006484"/>
    </source>
</evidence>
<dbReference type="Pfam" id="PF13561">
    <property type="entry name" value="adh_short_C2"/>
    <property type="match status" value="2"/>
</dbReference>
<proteinExistence type="inferred from homology"/>
<keyword evidence="2" id="KW-0560">Oxidoreductase</keyword>
<dbReference type="PANTHER" id="PTHR48107">
    <property type="entry name" value="NADPH-DEPENDENT ALDEHYDE REDUCTASE-LIKE PROTEIN, CHLOROPLASTIC-RELATED"/>
    <property type="match status" value="1"/>
</dbReference>
<evidence type="ECO:0000313" key="4">
    <source>
        <dbReference type="Proteomes" id="UP000467840"/>
    </source>
</evidence>